<organism evidence="2">
    <name type="scientific">Eremomyces bilateralis CBS 781.70</name>
    <dbReference type="NCBI Taxonomy" id="1392243"/>
    <lineage>
        <taxon>Eukaryota</taxon>
        <taxon>Fungi</taxon>
        <taxon>Dikarya</taxon>
        <taxon>Ascomycota</taxon>
        <taxon>Pezizomycotina</taxon>
        <taxon>Dothideomycetes</taxon>
        <taxon>Dothideomycetes incertae sedis</taxon>
        <taxon>Eremomycetales</taxon>
        <taxon>Eremomycetaceae</taxon>
        <taxon>Eremomyces</taxon>
    </lineage>
</organism>
<protein>
    <submittedName>
        <fullName evidence="2 4">Uncharacterized protein</fullName>
    </submittedName>
</protein>
<evidence type="ECO:0000313" key="3">
    <source>
        <dbReference type="Proteomes" id="UP000504638"/>
    </source>
</evidence>
<dbReference type="AlphaFoldDB" id="A0A6G1GB10"/>
<reference evidence="2 4" key="1">
    <citation type="submission" date="2020-01" db="EMBL/GenBank/DDBJ databases">
        <authorList>
            <consortium name="DOE Joint Genome Institute"/>
            <person name="Haridas S."/>
            <person name="Albert R."/>
            <person name="Binder M."/>
            <person name="Bloem J."/>
            <person name="Labutti K."/>
            <person name="Salamov A."/>
            <person name="Andreopoulos B."/>
            <person name="Baker S.E."/>
            <person name="Barry K."/>
            <person name="Bills G."/>
            <person name="Bluhm B.H."/>
            <person name="Cannon C."/>
            <person name="Castanera R."/>
            <person name="Culley D.E."/>
            <person name="Daum C."/>
            <person name="Ezra D."/>
            <person name="Gonzalez J.B."/>
            <person name="Henrissat B."/>
            <person name="Kuo A."/>
            <person name="Liang C."/>
            <person name="Lipzen A."/>
            <person name="Lutzoni F."/>
            <person name="Magnuson J."/>
            <person name="Mondo S."/>
            <person name="Nolan M."/>
            <person name="Ohm R."/>
            <person name="Pangilinan J."/>
            <person name="Park H.-J."/>
            <person name="Ramirez L."/>
            <person name="Alfaro M."/>
            <person name="Sun H."/>
            <person name="Tritt A."/>
            <person name="Yoshinaga Y."/>
            <person name="Zwiers L.-H."/>
            <person name="Turgeon B.G."/>
            <person name="Goodwin S.B."/>
            <person name="Spatafora J.W."/>
            <person name="Crous P.W."/>
            <person name="Grigoriev I.V."/>
        </authorList>
    </citation>
    <scope>NUCLEOTIDE SEQUENCE</scope>
    <source>
        <strain evidence="2 4">CBS 781.70</strain>
    </source>
</reference>
<evidence type="ECO:0000313" key="4">
    <source>
        <dbReference type="RefSeq" id="XP_033536918.1"/>
    </source>
</evidence>
<accession>A0A6G1GB10</accession>
<dbReference type="EMBL" id="ML975151">
    <property type="protein sequence ID" value="KAF1815287.1"/>
    <property type="molecule type" value="Genomic_DNA"/>
</dbReference>
<evidence type="ECO:0000313" key="2">
    <source>
        <dbReference type="EMBL" id="KAF1815287.1"/>
    </source>
</evidence>
<evidence type="ECO:0000256" key="1">
    <source>
        <dbReference type="SAM" id="SignalP"/>
    </source>
</evidence>
<dbReference type="GeneID" id="54414733"/>
<gene>
    <name evidence="2 4" type="ORF">P152DRAFT_180889</name>
</gene>
<keyword evidence="3" id="KW-1185">Reference proteome</keyword>
<keyword evidence="1" id="KW-0732">Signal</keyword>
<sequence>MMRAVLATFVSALVTMGINLEVSALRSDSSRIKTARYEERTCDAMGFRWRGNDTRCRGMRFAEPALALVDRARRMPLEGISVMTG</sequence>
<dbReference type="Proteomes" id="UP000504638">
    <property type="component" value="Unplaced"/>
</dbReference>
<reference evidence="4" key="3">
    <citation type="submission" date="2025-04" db="UniProtKB">
        <authorList>
            <consortium name="RefSeq"/>
        </authorList>
    </citation>
    <scope>IDENTIFICATION</scope>
    <source>
        <strain evidence="4">CBS 781.70</strain>
    </source>
</reference>
<dbReference type="RefSeq" id="XP_033536918.1">
    <property type="nucleotide sequence ID" value="XM_033674163.1"/>
</dbReference>
<feature type="signal peptide" evidence="1">
    <location>
        <begin position="1"/>
        <end position="24"/>
    </location>
</feature>
<proteinExistence type="predicted"/>
<reference evidence="4" key="2">
    <citation type="submission" date="2020-04" db="EMBL/GenBank/DDBJ databases">
        <authorList>
            <consortium name="NCBI Genome Project"/>
        </authorList>
    </citation>
    <scope>NUCLEOTIDE SEQUENCE</scope>
    <source>
        <strain evidence="4">CBS 781.70</strain>
    </source>
</reference>
<feature type="chain" id="PRO_5044631966" evidence="1">
    <location>
        <begin position="25"/>
        <end position="85"/>
    </location>
</feature>
<name>A0A6G1GB10_9PEZI</name>